<comment type="caution">
    <text evidence="1">The sequence shown here is derived from an EMBL/GenBank/DDBJ whole genome shotgun (WGS) entry which is preliminary data.</text>
</comment>
<dbReference type="RefSeq" id="WP_135671671.1">
    <property type="nucleotide sequence ID" value="NZ_RQGN01000081.1"/>
</dbReference>
<evidence type="ECO:0000313" key="1">
    <source>
        <dbReference type="EMBL" id="TGL97529.1"/>
    </source>
</evidence>
<sequence>MSVSIFLFCKKNPRVEPKDIEEFLEEGSYWESDPKYERNLSSSGSFDLEVHFKPKKKPFIVSFYPDKHEVFTETKREILEVLVEEPVSAPVKKVSDQVLKSVQMFVVEVDPVSIKEKDWQVVDSLEAHLAKKSDALIYSSGEFFEVKNLIRKVYSFQNGSY</sequence>
<dbReference type="AlphaFoldDB" id="A0A5F2B4M6"/>
<gene>
    <name evidence="1" type="ORF">EHQ76_14675</name>
</gene>
<dbReference type="OrthoDB" id="344651at2"/>
<reference evidence="1 2" key="1">
    <citation type="journal article" date="2019" name="PLoS Negl. Trop. Dis.">
        <title>Revisiting the worldwide diversity of Leptospira species in the environment.</title>
        <authorList>
            <person name="Vincent A.T."/>
            <person name="Schiettekatte O."/>
            <person name="Bourhy P."/>
            <person name="Veyrier F.J."/>
            <person name="Picardeau M."/>
        </authorList>
    </citation>
    <scope>NUCLEOTIDE SEQUENCE [LARGE SCALE GENOMIC DNA]</scope>
    <source>
        <strain evidence="1 2">201702444</strain>
    </source>
</reference>
<organism evidence="1 2">
    <name type="scientific">Leptospira barantonii</name>
    <dbReference type="NCBI Taxonomy" id="2023184"/>
    <lineage>
        <taxon>Bacteria</taxon>
        <taxon>Pseudomonadati</taxon>
        <taxon>Spirochaetota</taxon>
        <taxon>Spirochaetia</taxon>
        <taxon>Leptospirales</taxon>
        <taxon>Leptospiraceae</taxon>
        <taxon>Leptospira</taxon>
    </lineage>
</organism>
<name>A0A5F2B4M6_9LEPT</name>
<proteinExistence type="predicted"/>
<accession>A0A5F2B4M6</accession>
<evidence type="ECO:0000313" key="2">
    <source>
        <dbReference type="Proteomes" id="UP000298429"/>
    </source>
</evidence>
<protein>
    <submittedName>
        <fullName evidence="1">Uncharacterized protein</fullName>
    </submittedName>
</protein>
<dbReference type="EMBL" id="RQGN01000081">
    <property type="protein sequence ID" value="TGL97529.1"/>
    <property type="molecule type" value="Genomic_DNA"/>
</dbReference>
<dbReference type="Proteomes" id="UP000298429">
    <property type="component" value="Unassembled WGS sequence"/>
</dbReference>